<evidence type="ECO:0000256" key="6">
    <source>
        <dbReference type="ARBA" id="ARBA00023157"/>
    </source>
</evidence>
<dbReference type="SUPFAM" id="SSF56436">
    <property type="entry name" value="C-type lectin-like"/>
    <property type="match status" value="1"/>
</dbReference>
<evidence type="ECO:0000256" key="1">
    <source>
        <dbReference type="ARBA" id="ARBA00004167"/>
    </source>
</evidence>
<evidence type="ECO:0000313" key="15">
    <source>
        <dbReference type="Proteomes" id="UP000606274"/>
    </source>
</evidence>
<evidence type="ECO:0000256" key="5">
    <source>
        <dbReference type="ARBA" id="ARBA00023136"/>
    </source>
</evidence>
<dbReference type="OrthoDB" id="9938473at2759"/>
<evidence type="ECO:0000256" key="2">
    <source>
        <dbReference type="ARBA" id="ARBA00022692"/>
    </source>
</evidence>
<gene>
    <name evidence="14" type="ORF">HF521_022383</name>
</gene>
<dbReference type="PROSITE" id="PS50963">
    <property type="entry name" value="LINK_2"/>
    <property type="match status" value="1"/>
</dbReference>
<keyword evidence="5 11" id="KW-0472">Membrane</keyword>
<dbReference type="GO" id="GO:0004888">
    <property type="term" value="F:transmembrane signaling receptor activity"/>
    <property type="evidence" value="ECO:0007669"/>
    <property type="project" value="TreeGrafter"/>
</dbReference>
<evidence type="ECO:0000259" key="13">
    <source>
        <dbReference type="PROSITE" id="PS50963"/>
    </source>
</evidence>
<dbReference type="GO" id="GO:0005886">
    <property type="term" value="C:plasma membrane"/>
    <property type="evidence" value="ECO:0007669"/>
    <property type="project" value="TreeGrafter"/>
</dbReference>
<evidence type="ECO:0000256" key="8">
    <source>
        <dbReference type="ARBA" id="ARBA00023180"/>
    </source>
</evidence>
<feature type="region of interest" description="Disordered" evidence="10">
    <location>
        <begin position="264"/>
        <end position="285"/>
    </location>
</feature>
<accession>A0A8T0BDF6</accession>
<dbReference type="InterPro" id="IPR000538">
    <property type="entry name" value="Link_dom"/>
</dbReference>
<sequence>MQKTGILWLLLAHFVTSALLFDVKMINVYPNHGSVSGVFQAGLSSGYAFNASVARNVCEQLGVVMADKAQMEKALKHGFETCKFGWIDEQVAVIPRVQPKVSCGRGDVGIVTWRAHPSSVFDVFCFNLTDYEAHMNKAQESITVMPSFHTSGAHSILSKTTHSASQNHLKSMSYSSPQDILQSTSSSLPNSENHLPELQAFSNTGSTTAVSLIAVLTTVFAFLLVTVAAVCYFRKNSVGQWNKAQQKENIETIICEKTDSVSKAEVKKQHKTTSNPNDVKVTIQP</sequence>
<name>A0A8T0BDF6_SILME</name>
<evidence type="ECO:0000256" key="10">
    <source>
        <dbReference type="SAM" id="MobiDB-lite"/>
    </source>
</evidence>
<dbReference type="PANTHER" id="PTHR10225">
    <property type="entry name" value="HYALURONAN RECEPTOR"/>
    <property type="match status" value="1"/>
</dbReference>
<reference evidence="14" key="1">
    <citation type="submission" date="2020-08" db="EMBL/GenBank/DDBJ databases">
        <title>Chromosome-level assembly of Southern catfish (Silurus meridionalis) provides insights into visual adaptation to the nocturnal and benthic lifestyles.</title>
        <authorList>
            <person name="Zhang Y."/>
            <person name="Wang D."/>
            <person name="Peng Z."/>
        </authorList>
    </citation>
    <scope>NUCLEOTIDE SEQUENCE</scope>
    <source>
        <strain evidence="14">SWU-2019-XX</strain>
        <tissue evidence="14">Muscle</tissue>
    </source>
</reference>
<evidence type="ECO:0000256" key="11">
    <source>
        <dbReference type="SAM" id="Phobius"/>
    </source>
</evidence>
<protein>
    <recommendedName>
        <fullName evidence="13">Link domain-containing protein</fullName>
    </recommendedName>
</protein>
<dbReference type="AlphaFoldDB" id="A0A8T0BDF6"/>
<feature type="disulfide bond" evidence="9">
    <location>
        <begin position="82"/>
        <end position="103"/>
    </location>
</feature>
<evidence type="ECO:0000256" key="9">
    <source>
        <dbReference type="PROSITE-ProRule" id="PRU00323"/>
    </source>
</evidence>
<keyword evidence="7" id="KW-0675">Receptor</keyword>
<evidence type="ECO:0000313" key="14">
    <source>
        <dbReference type="EMBL" id="KAF7703376.1"/>
    </source>
</evidence>
<comment type="caution">
    <text evidence="9">Lacks conserved residue(s) required for the propagation of feature annotation.</text>
</comment>
<dbReference type="Gene3D" id="3.10.100.10">
    <property type="entry name" value="Mannose-Binding Protein A, subunit A"/>
    <property type="match status" value="1"/>
</dbReference>
<dbReference type="InterPro" id="IPR016187">
    <property type="entry name" value="CTDL_fold"/>
</dbReference>
<dbReference type="PANTHER" id="PTHR10225:SF2">
    <property type="entry name" value="LYMPHATIC VESSEL ENDOTHELIAL HYALURONIC ACID RECEPTOR 1"/>
    <property type="match status" value="1"/>
</dbReference>
<feature type="domain" description="Link" evidence="13">
    <location>
        <begin position="37"/>
        <end position="127"/>
    </location>
</feature>
<keyword evidence="4 11" id="KW-1133">Transmembrane helix</keyword>
<dbReference type="PRINTS" id="PR01265">
    <property type="entry name" value="LINKMODULE"/>
</dbReference>
<comment type="caution">
    <text evidence="14">The sequence shown here is derived from an EMBL/GenBank/DDBJ whole genome shotgun (WGS) entry which is preliminary data.</text>
</comment>
<keyword evidence="8" id="KW-0325">Glycoprotein</keyword>
<evidence type="ECO:0000256" key="3">
    <source>
        <dbReference type="ARBA" id="ARBA00022729"/>
    </source>
</evidence>
<proteinExistence type="predicted"/>
<feature type="transmembrane region" description="Helical" evidence="11">
    <location>
        <begin position="209"/>
        <end position="233"/>
    </location>
</feature>
<dbReference type="InterPro" id="IPR016186">
    <property type="entry name" value="C-type_lectin-like/link_sf"/>
</dbReference>
<keyword evidence="3 12" id="KW-0732">Signal</keyword>
<feature type="signal peptide" evidence="12">
    <location>
        <begin position="1"/>
        <end position="20"/>
    </location>
</feature>
<evidence type="ECO:0000256" key="7">
    <source>
        <dbReference type="ARBA" id="ARBA00023170"/>
    </source>
</evidence>
<comment type="subcellular location">
    <subcellularLocation>
        <location evidence="1">Membrane</location>
        <topology evidence="1">Single-pass membrane protein</topology>
    </subcellularLocation>
</comment>
<keyword evidence="2 11" id="KW-0812">Transmembrane</keyword>
<dbReference type="PROSITE" id="PS01241">
    <property type="entry name" value="LINK_1"/>
    <property type="match status" value="1"/>
</dbReference>
<dbReference type="Proteomes" id="UP000606274">
    <property type="component" value="Unassembled WGS sequence"/>
</dbReference>
<dbReference type="GO" id="GO:0007155">
    <property type="term" value="P:cell adhesion"/>
    <property type="evidence" value="ECO:0007669"/>
    <property type="project" value="InterPro"/>
</dbReference>
<dbReference type="InterPro" id="IPR043210">
    <property type="entry name" value="CD44_antigen-like"/>
</dbReference>
<feature type="chain" id="PRO_5035878298" description="Link domain-containing protein" evidence="12">
    <location>
        <begin position="21"/>
        <end position="285"/>
    </location>
</feature>
<keyword evidence="15" id="KW-1185">Reference proteome</keyword>
<feature type="compositionally biased region" description="Polar residues" evidence="10">
    <location>
        <begin position="272"/>
        <end position="285"/>
    </location>
</feature>
<dbReference type="EMBL" id="JABFDY010000009">
    <property type="protein sequence ID" value="KAF7703376.1"/>
    <property type="molecule type" value="Genomic_DNA"/>
</dbReference>
<organism evidence="14 15">
    <name type="scientific">Silurus meridionalis</name>
    <name type="common">Southern catfish</name>
    <name type="synonym">Silurus soldatovi meridionalis</name>
    <dbReference type="NCBI Taxonomy" id="175797"/>
    <lineage>
        <taxon>Eukaryota</taxon>
        <taxon>Metazoa</taxon>
        <taxon>Chordata</taxon>
        <taxon>Craniata</taxon>
        <taxon>Vertebrata</taxon>
        <taxon>Euteleostomi</taxon>
        <taxon>Actinopterygii</taxon>
        <taxon>Neopterygii</taxon>
        <taxon>Teleostei</taxon>
        <taxon>Ostariophysi</taxon>
        <taxon>Siluriformes</taxon>
        <taxon>Siluridae</taxon>
        <taxon>Silurus</taxon>
    </lineage>
</organism>
<evidence type="ECO:0000256" key="12">
    <source>
        <dbReference type="SAM" id="SignalP"/>
    </source>
</evidence>
<dbReference type="Pfam" id="PF00193">
    <property type="entry name" value="Xlink"/>
    <property type="match status" value="1"/>
</dbReference>
<dbReference type="GO" id="GO:0005540">
    <property type="term" value="F:hyaluronic acid binding"/>
    <property type="evidence" value="ECO:0007669"/>
    <property type="project" value="InterPro"/>
</dbReference>
<keyword evidence="6 9" id="KW-1015">Disulfide bond</keyword>
<evidence type="ECO:0000256" key="4">
    <source>
        <dbReference type="ARBA" id="ARBA00022989"/>
    </source>
</evidence>
<dbReference type="SMART" id="SM00445">
    <property type="entry name" value="LINK"/>
    <property type="match status" value="1"/>
</dbReference>